<dbReference type="FunFam" id="3.30.160.60:FF:000557">
    <property type="entry name" value="zinc finger and SCAN domain-containing protein 29"/>
    <property type="match status" value="1"/>
</dbReference>
<dbReference type="PROSITE" id="PS50157">
    <property type="entry name" value="ZINC_FINGER_C2H2_2"/>
    <property type="match status" value="7"/>
</dbReference>
<dbReference type="GO" id="GO:0008270">
    <property type="term" value="F:zinc ion binding"/>
    <property type="evidence" value="ECO:0007669"/>
    <property type="project" value="UniProtKB-KW"/>
</dbReference>
<comment type="similarity">
    <text evidence="3">Belongs to the krueppel C2H2-type zinc-finger protein family.</text>
</comment>
<organism evidence="15 16">
    <name type="scientific">Leptobrachium leishanense</name>
    <name type="common">Leishan spiny toad</name>
    <dbReference type="NCBI Taxonomy" id="445787"/>
    <lineage>
        <taxon>Eukaryota</taxon>
        <taxon>Metazoa</taxon>
        <taxon>Chordata</taxon>
        <taxon>Craniata</taxon>
        <taxon>Vertebrata</taxon>
        <taxon>Euteleostomi</taxon>
        <taxon>Amphibia</taxon>
        <taxon>Batrachia</taxon>
        <taxon>Anura</taxon>
        <taxon>Pelobatoidea</taxon>
        <taxon>Megophryidae</taxon>
        <taxon>Leptobrachium</taxon>
    </lineage>
</organism>
<evidence type="ECO:0000256" key="9">
    <source>
        <dbReference type="ARBA" id="ARBA00023125"/>
    </source>
</evidence>
<feature type="region of interest" description="Disordered" evidence="13">
    <location>
        <begin position="345"/>
        <end position="370"/>
    </location>
</feature>
<dbReference type="PANTHER" id="PTHR14003">
    <property type="entry name" value="TRANSCRIPTIONAL REPRESSOR PROTEIN YY"/>
    <property type="match status" value="1"/>
</dbReference>
<accession>A0A8C5MB76</accession>
<dbReference type="FunFam" id="3.30.160.60:FF:001158">
    <property type="entry name" value="zinc finger protein 22"/>
    <property type="match status" value="1"/>
</dbReference>
<feature type="region of interest" description="Disordered" evidence="13">
    <location>
        <begin position="271"/>
        <end position="296"/>
    </location>
</feature>
<dbReference type="FunFam" id="3.30.160.60:FF:002343">
    <property type="entry name" value="Zinc finger protein 33A"/>
    <property type="match status" value="1"/>
</dbReference>
<feature type="region of interest" description="Disordered" evidence="13">
    <location>
        <begin position="39"/>
        <end position="63"/>
    </location>
</feature>
<feature type="domain" description="C2H2-type" evidence="14">
    <location>
        <begin position="562"/>
        <end position="589"/>
    </location>
</feature>
<keyword evidence="9" id="KW-0238">DNA-binding</keyword>
<dbReference type="GO" id="GO:0000785">
    <property type="term" value="C:chromatin"/>
    <property type="evidence" value="ECO:0007669"/>
    <property type="project" value="TreeGrafter"/>
</dbReference>
<keyword evidence="11" id="KW-0539">Nucleus</keyword>
<evidence type="ECO:0000259" key="14">
    <source>
        <dbReference type="PROSITE" id="PS50157"/>
    </source>
</evidence>
<feature type="domain" description="C2H2-type" evidence="14">
    <location>
        <begin position="394"/>
        <end position="421"/>
    </location>
</feature>
<feature type="domain" description="C2H2-type" evidence="14">
    <location>
        <begin position="422"/>
        <end position="449"/>
    </location>
</feature>
<evidence type="ECO:0000256" key="7">
    <source>
        <dbReference type="ARBA" id="ARBA00022833"/>
    </source>
</evidence>
<dbReference type="Proteomes" id="UP000694569">
    <property type="component" value="Unplaced"/>
</dbReference>
<evidence type="ECO:0000313" key="16">
    <source>
        <dbReference type="Proteomes" id="UP000694569"/>
    </source>
</evidence>
<evidence type="ECO:0000256" key="10">
    <source>
        <dbReference type="ARBA" id="ARBA00023163"/>
    </source>
</evidence>
<dbReference type="FunFam" id="3.30.160.60:FF:000706">
    <property type="entry name" value="Zinc finger protein"/>
    <property type="match status" value="1"/>
</dbReference>
<keyword evidence="5" id="KW-0677">Repeat</keyword>
<feature type="domain" description="C2H2-type" evidence="14">
    <location>
        <begin position="450"/>
        <end position="477"/>
    </location>
</feature>
<dbReference type="GO" id="GO:0000978">
    <property type="term" value="F:RNA polymerase II cis-regulatory region sequence-specific DNA binding"/>
    <property type="evidence" value="ECO:0007669"/>
    <property type="project" value="TreeGrafter"/>
</dbReference>
<dbReference type="PROSITE" id="PS00028">
    <property type="entry name" value="ZINC_FINGER_C2H2_1"/>
    <property type="match status" value="7"/>
</dbReference>
<dbReference type="FunFam" id="3.30.160.60:FF:000044">
    <property type="entry name" value="zinc finger protein 37 homolog"/>
    <property type="match status" value="1"/>
</dbReference>
<keyword evidence="16" id="KW-1185">Reference proteome</keyword>
<dbReference type="GO" id="GO:0031519">
    <property type="term" value="C:PcG protein complex"/>
    <property type="evidence" value="ECO:0007669"/>
    <property type="project" value="TreeGrafter"/>
</dbReference>
<dbReference type="PANTHER" id="PTHR14003:SF23">
    <property type="entry name" value="ZINC FINGER PROTEIN 143"/>
    <property type="match status" value="1"/>
</dbReference>
<protein>
    <recommendedName>
        <fullName evidence="14">C2H2-type domain-containing protein</fullName>
    </recommendedName>
</protein>
<evidence type="ECO:0000256" key="11">
    <source>
        <dbReference type="ARBA" id="ARBA00023242"/>
    </source>
</evidence>
<evidence type="ECO:0000256" key="13">
    <source>
        <dbReference type="SAM" id="MobiDB-lite"/>
    </source>
</evidence>
<dbReference type="InterPro" id="IPR013087">
    <property type="entry name" value="Znf_C2H2_type"/>
</dbReference>
<evidence type="ECO:0000256" key="2">
    <source>
        <dbReference type="ARBA" id="ARBA00004123"/>
    </source>
</evidence>
<reference evidence="15" key="2">
    <citation type="submission" date="2025-09" db="UniProtKB">
        <authorList>
            <consortium name="Ensembl"/>
        </authorList>
    </citation>
    <scope>IDENTIFICATION</scope>
</reference>
<evidence type="ECO:0000256" key="12">
    <source>
        <dbReference type="PROSITE-ProRule" id="PRU00042"/>
    </source>
</evidence>
<feature type="compositionally biased region" description="Basic and acidic residues" evidence="13">
    <location>
        <begin position="271"/>
        <end position="288"/>
    </location>
</feature>
<feature type="domain" description="C2H2-type" evidence="14">
    <location>
        <begin position="506"/>
        <end position="533"/>
    </location>
</feature>
<dbReference type="Gene3D" id="3.30.160.60">
    <property type="entry name" value="Classic Zinc Finger"/>
    <property type="match status" value="7"/>
</dbReference>
<dbReference type="SUPFAM" id="SSF57667">
    <property type="entry name" value="beta-beta-alpha zinc fingers"/>
    <property type="match status" value="4"/>
</dbReference>
<keyword evidence="4" id="KW-0479">Metal-binding</keyword>
<evidence type="ECO:0000256" key="3">
    <source>
        <dbReference type="ARBA" id="ARBA00006991"/>
    </source>
</evidence>
<feature type="compositionally biased region" description="Basic residues" evidence="13">
    <location>
        <begin position="345"/>
        <end position="359"/>
    </location>
</feature>
<dbReference type="AlphaFoldDB" id="A0A8C5MB76"/>
<evidence type="ECO:0000256" key="4">
    <source>
        <dbReference type="ARBA" id="ARBA00022723"/>
    </source>
</evidence>
<reference evidence="15" key="1">
    <citation type="submission" date="2025-08" db="UniProtKB">
        <authorList>
            <consortium name="Ensembl"/>
        </authorList>
    </citation>
    <scope>IDENTIFICATION</scope>
</reference>
<evidence type="ECO:0000256" key="6">
    <source>
        <dbReference type="ARBA" id="ARBA00022771"/>
    </source>
</evidence>
<keyword evidence="10" id="KW-0804">Transcription</keyword>
<evidence type="ECO:0000313" key="15">
    <source>
        <dbReference type="Ensembl" id="ENSLLEP00000010598.1"/>
    </source>
</evidence>
<dbReference type="GO" id="GO:0005667">
    <property type="term" value="C:transcription regulator complex"/>
    <property type="evidence" value="ECO:0007669"/>
    <property type="project" value="TreeGrafter"/>
</dbReference>
<dbReference type="GO" id="GO:0000981">
    <property type="term" value="F:DNA-binding transcription factor activity, RNA polymerase II-specific"/>
    <property type="evidence" value="ECO:0007669"/>
    <property type="project" value="TreeGrafter"/>
</dbReference>
<feature type="domain" description="C2H2-type" evidence="14">
    <location>
        <begin position="478"/>
        <end position="505"/>
    </location>
</feature>
<sequence length="590" mass="65386">MNKKWDLLTEKILALTLEIIYLLTGEDYIVVKKTCDGNTSRSNGRGGFSRTRSTNVVPPPHSSINDKKIMEAVSKIIRLLAGEEYLGRIKEPYKDVKMGTHHALRLLDKSASEKIPTASAHSREKCDLRIKHGGYCQNVKLSTAMPSKCMKQTVKPAPSCTQLKRVGHESYMSKEHGEQTSTLKTWKVVSSKKSNHTSKDMSEEDSLIACTSLEVKEVLGSGEGDLTDGESDYIAVCIKEEPDSCEDYNPTDMNIHPPTTPTHGEYLSCHTDEERSSCEEGNEPKKPTASDSITVPIKEEPDLCHEENGTDVTMYTSAEFAVGKGNPYANAENYGIEDFKIQKRKPKKTLSKTRNRKLGIKQGSPGDCGQDAGDDNGVSMLATCKPIVTGGKPLLCSECGKCFTENSALVNHQKTHKGKKSLSCSVCGKMFAYSFFLITHQRIHTGEKPFVCSICGKCFSQSSHLFIHQRTHTGEKPYLCSQCGKCFTHSSSLAKHKRIHTGVKPFSCTDCGKSFTHNFSLISHQRIHTGDKPFACSECGKCFTERSSLVKHQRTHTGEKPFSCSQCGKCFTQKSALNKHHKIHIREKTP</sequence>
<dbReference type="InterPro" id="IPR036236">
    <property type="entry name" value="Znf_C2H2_sf"/>
</dbReference>
<dbReference type="GeneTree" id="ENSGT01150000286958"/>
<evidence type="ECO:0000256" key="5">
    <source>
        <dbReference type="ARBA" id="ARBA00022737"/>
    </source>
</evidence>
<dbReference type="FunFam" id="3.30.160.60:FF:000135">
    <property type="entry name" value="Zinc finger protein 358"/>
    <property type="match status" value="1"/>
</dbReference>
<comment type="function">
    <text evidence="1">May be involved in transcriptional regulation.</text>
</comment>
<keyword evidence="8" id="KW-0805">Transcription regulation</keyword>
<feature type="domain" description="C2H2-type" evidence="14">
    <location>
        <begin position="534"/>
        <end position="561"/>
    </location>
</feature>
<dbReference type="SMART" id="SM00355">
    <property type="entry name" value="ZnF_C2H2"/>
    <property type="match status" value="7"/>
</dbReference>
<comment type="subcellular location">
    <subcellularLocation>
        <location evidence="2">Nucleus</location>
    </subcellularLocation>
</comment>
<dbReference type="Pfam" id="PF00096">
    <property type="entry name" value="zf-C2H2"/>
    <property type="match status" value="7"/>
</dbReference>
<dbReference type="Ensembl" id="ENSLLET00000011011.1">
    <property type="protein sequence ID" value="ENSLLEP00000010598.1"/>
    <property type="gene ID" value="ENSLLEG00000006762.1"/>
</dbReference>
<dbReference type="FunFam" id="3.30.160.60:FF:000478">
    <property type="entry name" value="Zinc finger protein 133"/>
    <property type="match status" value="1"/>
</dbReference>
<keyword evidence="7" id="KW-0862">Zinc</keyword>
<keyword evidence="6 12" id="KW-0863">Zinc-finger</keyword>
<evidence type="ECO:0000256" key="1">
    <source>
        <dbReference type="ARBA" id="ARBA00003767"/>
    </source>
</evidence>
<evidence type="ECO:0000256" key="8">
    <source>
        <dbReference type="ARBA" id="ARBA00023015"/>
    </source>
</evidence>
<proteinExistence type="inferred from homology"/>
<name>A0A8C5MB76_9ANUR</name>